<feature type="transmembrane region" description="Helical" evidence="19">
    <location>
        <begin position="769"/>
        <end position="790"/>
    </location>
</feature>
<dbReference type="SUPFAM" id="SSF53822">
    <property type="entry name" value="Periplasmic binding protein-like I"/>
    <property type="match status" value="1"/>
</dbReference>
<dbReference type="GO" id="GO:0045211">
    <property type="term" value="C:postsynaptic membrane"/>
    <property type="evidence" value="ECO:0007669"/>
    <property type="project" value="UniProtKB-SubCell"/>
</dbReference>
<dbReference type="InterPro" id="IPR001828">
    <property type="entry name" value="ANF_lig-bd_rcpt"/>
</dbReference>
<dbReference type="FunFam" id="3.40.190.10:FF:000155">
    <property type="entry name" value="Glutamate receptor ionotropic, NMDA 2B"/>
    <property type="match status" value="1"/>
</dbReference>
<dbReference type="FunFam" id="3.40.190.10:FF:000143">
    <property type="entry name" value="Glutamate receptor ionotropic, NMDA 2B"/>
    <property type="match status" value="1"/>
</dbReference>
<dbReference type="FunFam" id="1.10.287.70:FF:000199">
    <property type="entry name" value="Glutamate receptor ionotropic, NMDA 2B"/>
    <property type="match status" value="1"/>
</dbReference>
<dbReference type="PANTHER" id="PTHR18966">
    <property type="entry name" value="IONOTROPIC GLUTAMATE RECEPTOR"/>
    <property type="match status" value="1"/>
</dbReference>
<keyword evidence="8" id="KW-0406">Ion transport</keyword>
<keyword evidence="6 19" id="KW-1133">Transmembrane helix</keyword>
<keyword evidence="10 23" id="KW-0675">Receptor</keyword>
<evidence type="ECO:0000256" key="18">
    <source>
        <dbReference type="SAM" id="MobiDB-lite"/>
    </source>
</evidence>
<evidence type="ECO:0000256" key="15">
    <source>
        <dbReference type="ARBA" id="ARBA00034100"/>
    </source>
</evidence>
<accession>A0A8D9E534</accession>
<feature type="chain" id="PRO_5034121269" evidence="20">
    <location>
        <begin position="34"/>
        <end position="1144"/>
    </location>
</feature>
<feature type="binding site" evidence="16">
    <location>
        <position position="867"/>
    </location>
    <ligand>
        <name>L-glutamate</name>
        <dbReference type="ChEBI" id="CHEBI:29985"/>
    </ligand>
</feature>
<keyword evidence="9 19" id="KW-0472">Membrane</keyword>
<dbReference type="Pfam" id="PF00060">
    <property type="entry name" value="Lig_chan"/>
    <property type="match status" value="1"/>
</dbReference>
<reference evidence="23" key="1">
    <citation type="submission" date="2021-05" db="EMBL/GenBank/DDBJ databases">
        <authorList>
            <person name="Alioto T."/>
            <person name="Alioto T."/>
            <person name="Gomez Garrido J."/>
        </authorList>
    </citation>
    <scope>NUCLEOTIDE SEQUENCE</scope>
</reference>
<dbReference type="GO" id="GO:0038023">
    <property type="term" value="F:signaling receptor activity"/>
    <property type="evidence" value="ECO:0007669"/>
    <property type="project" value="InterPro"/>
</dbReference>
<evidence type="ECO:0000259" key="22">
    <source>
        <dbReference type="SMART" id="SM00918"/>
    </source>
</evidence>
<evidence type="ECO:0000256" key="7">
    <source>
        <dbReference type="ARBA" id="ARBA00023018"/>
    </source>
</evidence>
<dbReference type="FunFam" id="3.40.50.2300:FF:000193">
    <property type="entry name" value="Glutamate receptor ionotropic, NMDA 2B"/>
    <property type="match status" value="1"/>
</dbReference>
<evidence type="ECO:0000256" key="9">
    <source>
        <dbReference type="ARBA" id="ARBA00023136"/>
    </source>
</evidence>
<keyword evidence="20" id="KW-0732">Signal</keyword>
<dbReference type="SMART" id="SM00079">
    <property type="entry name" value="PBPe"/>
    <property type="match status" value="1"/>
</dbReference>
<evidence type="ECO:0000256" key="10">
    <source>
        <dbReference type="ARBA" id="ARBA00023170"/>
    </source>
</evidence>
<feature type="transmembrane region" description="Helical" evidence="19">
    <location>
        <begin position="738"/>
        <end position="757"/>
    </location>
</feature>
<evidence type="ECO:0000256" key="2">
    <source>
        <dbReference type="ARBA" id="ARBA00008685"/>
    </source>
</evidence>
<evidence type="ECO:0000256" key="17">
    <source>
        <dbReference type="PIRSR" id="PIRSR601508-3"/>
    </source>
</evidence>
<feature type="domain" description="Ionotropic glutamate receptor C-terminal" evidence="21">
    <location>
        <begin position="578"/>
        <end position="932"/>
    </location>
</feature>
<evidence type="ECO:0000256" key="4">
    <source>
        <dbReference type="ARBA" id="ARBA00022475"/>
    </source>
</evidence>
<keyword evidence="11" id="KW-0325">Glycoprotein</keyword>
<name>A0A8D9E534_9HEMI</name>
<feature type="transmembrane region" description="Helical" evidence="19">
    <location>
        <begin position="952"/>
        <end position="972"/>
    </location>
</feature>
<evidence type="ECO:0000256" key="19">
    <source>
        <dbReference type="SAM" id="Phobius"/>
    </source>
</evidence>
<evidence type="ECO:0000256" key="20">
    <source>
        <dbReference type="SAM" id="SignalP"/>
    </source>
</evidence>
<evidence type="ECO:0000256" key="3">
    <source>
        <dbReference type="ARBA" id="ARBA00022448"/>
    </source>
</evidence>
<keyword evidence="7" id="KW-0770">Synapse</keyword>
<keyword evidence="4" id="KW-1003">Cell membrane</keyword>
<dbReference type="Gene3D" id="3.40.190.10">
    <property type="entry name" value="Periplasmic binding protein-like II"/>
    <property type="match status" value="2"/>
</dbReference>
<dbReference type="InterPro" id="IPR019594">
    <property type="entry name" value="Glu/Gly-bd"/>
</dbReference>
<dbReference type="InterPro" id="IPR028082">
    <property type="entry name" value="Peripla_BP_I"/>
</dbReference>
<dbReference type="InterPro" id="IPR001508">
    <property type="entry name" value="Iono_Glu_rcpt_met"/>
</dbReference>
<comment type="similarity">
    <text evidence="2">Belongs to the glutamate-gated ion channel (TC 1.A.10.1) family.</text>
</comment>
<feature type="domain" description="Ionotropic glutamate receptor L-glutamate and glycine-binding" evidence="22">
    <location>
        <begin position="582"/>
        <end position="640"/>
    </location>
</feature>
<protein>
    <submittedName>
        <fullName evidence="23">Glutamate receptor ionotropic, NMDA 2B</fullName>
    </submittedName>
</protein>
<dbReference type="PRINTS" id="PR00177">
    <property type="entry name" value="NMDARECEPTOR"/>
</dbReference>
<evidence type="ECO:0000256" key="5">
    <source>
        <dbReference type="ARBA" id="ARBA00022692"/>
    </source>
</evidence>
<dbReference type="FunFam" id="3.40.190.10:FF:000157">
    <property type="entry name" value="Glutamate receptor ionotropic, NMDA 2B"/>
    <property type="match status" value="1"/>
</dbReference>
<evidence type="ECO:0000256" key="11">
    <source>
        <dbReference type="ARBA" id="ARBA00023180"/>
    </source>
</evidence>
<dbReference type="AlphaFoldDB" id="A0A8D9E534"/>
<evidence type="ECO:0000256" key="16">
    <source>
        <dbReference type="PIRSR" id="PIRSR601508-1"/>
    </source>
</evidence>
<evidence type="ECO:0000313" key="23">
    <source>
        <dbReference type="EMBL" id="CAG6738855.1"/>
    </source>
</evidence>
<keyword evidence="14" id="KW-0407">Ion channel</keyword>
<evidence type="ECO:0000256" key="14">
    <source>
        <dbReference type="ARBA" id="ARBA00023303"/>
    </source>
</evidence>
<keyword evidence="3" id="KW-0813">Transport</keyword>
<feature type="region of interest" description="Disordered" evidence="18">
    <location>
        <begin position="1052"/>
        <end position="1077"/>
    </location>
</feature>
<dbReference type="EMBL" id="HBUF01409955">
    <property type="protein sequence ID" value="CAG6738855.1"/>
    <property type="molecule type" value="Transcribed_RNA"/>
</dbReference>
<organism evidence="23">
    <name type="scientific">Cacopsylla melanoneura</name>
    <dbReference type="NCBI Taxonomy" id="428564"/>
    <lineage>
        <taxon>Eukaryota</taxon>
        <taxon>Metazoa</taxon>
        <taxon>Ecdysozoa</taxon>
        <taxon>Arthropoda</taxon>
        <taxon>Hexapoda</taxon>
        <taxon>Insecta</taxon>
        <taxon>Pterygota</taxon>
        <taxon>Neoptera</taxon>
        <taxon>Paraneoptera</taxon>
        <taxon>Hemiptera</taxon>
        <taxon>Sternorrhyncha</taxon>
        <taxon>Psylloidea</taxon>
        <taxon>Psyllidae</taxon>
        <taxon>Psyllinae</taxon>
        <taxon>Cacopsylla</taxon>
    </lineage>
</organism>
<dbReference type="Pfam" id="PF10613">
    <property type="entry name" value="Lig_chan-Glu_bd"/>
    <property type="match status" value="1"/>
</dbReference>
<comment type="subcellular location">
    <subcellularLocation>
        <location evidence="1">Cell membrane</location>
        <topology evidence="1">Multi-pass membrane protein</topology>
    </subcellularLocation>
    <subcellularLocation>
        <location evidence="15">Postsynaptic cell membrane</location>
    </subcellularLocation>
</comment>
<evidence type="ECO:0000256" key="13">
    <source>
        <dbReference type="ARBA" id="ARBA00023286"/>
    </source>
</evidence>
<dbReference type="SUPFAM" id="SSF53850">
    <property type="entry name" value="Periplasmic binding protein-like II"/>
    <property type="match status" value="1"/>
</dbReference>
<proteinExistence type="inferred from homology"/>
<feature type="binding site" evidence="16">
    <location>
        <position position="656"/>
    </location>
    <ligand>
        <name>L-glutamate</name>
        <dbReference type="ChEBI" id="CHEBI:29985"/>
    </ligand>
</feature>
<keyword evidence="13" id="KW-1071">Ligand-gated ion channel</keyword>
<evidence type="ECO:0000256" key="12">
    <source>
        <dbReference type="ARBA" id="ARBA00023257"/>
    </source>
</evidence>
<dbReference type="InterPro" id="IPR015683">
    <property type="entry name" value="Ionotropic_Glu_rcpt"/>
</dbReference>
<feature type="disulfide bond" evidence="17">
    <location>
        <begin position="881"/>
        <end position="934"/>
    </location>
</feature>
<keyword evidence="5 19" id="KW-0812">Transmembrane</keyword>
<keyword evidence="17" id="KW-1015">Disulfide bond</keyword>
<evidence type="ECO:0000256" key="1">
    <source>
        <dbReference type="ARBA" id="ARBA00004651"/>
    </source>
</evidence>
<sequence length="1144" mass="129372">MMLPHSTSSRNFPLSFLMCTTLLLLLIKPVPNASLLLGERNRSQIHIGTGTYGNTNKAMRKGSSIKLGSNENKIYNTSSRYIRTTSTEPPTLEPVLTTAKPVLTTSTMLKSFFTRVYAKPTMFPAQSQSFSTRLHEKLHLGLVVPHTSFGKREYTKAYKSGIDDLKRSKEVKFSFLKSHEIAVHMTMNTLTPSPTAILKSICQEFLSVNVSAILYLMNYEKYGRSTASAQYFLQLAGYLGIPVIAWNADNSGLERRASHSSLKLQLAPSLEHQTAAMLSILERYKWHQFSIVTSQIAGHDDFIQAVRERMTNMTDRFKFTLINTILFTKASDLEDILHSESRVVLLYATREEAVRILSVANELKITGENYIWVVTQSVIENLQAPSQFPVGMLGVHFDTSSQSLVQGISTAIKVYAYGVEDYMSDPVNSNLSLNTQLSCDGVGESRWKTGDRFYRYLRNVSVEGDMGKPNVEFTADGVLKAAELKIMNLRPNLGSNLKWEEIGVWKSWEKEGLDIKDIVWPGNSHTPPQGVPEKFHLKITFLEEPPYIQMSPPDPVTGKCNMNRGVICRVAREADMDKINITTAHLNETLYQCCSGYCIDLLGKFADELGFTYELVRVEDGKWGTQENGKWNGLVGDLVNRKTDMVLTSLVINSRRESVVDFTVPIMETGIAIVVAKRTGIISPTAFLEPFDTASWMLVGVVAIQASAFTIFFFEWLSPSGFDMKTTAPQPTHRFSLFRTYWLVWAVLFQAAVHIDTPKGFTAKFMTNMWAMFAVVFLAIYTANLAAFMITREEFHEFTGLDDIRLEKPYSHKPSFKFGTTQEGHVNTAISKYFKEMHAHMRMYNKTSVEKGVEAVRNGELDAFIYDGTVLDYLVSQDEDCRLLTVGSWYAKTGYGLAFPRNSKYVQMFNKRLLDFREYGDLERLRRYWMTGTCKPGKQERKSSDPLALEQFLSAFLLLMGGVVLALVLLVLEHAYFKYVRHHLAKTDKANLCALISRSMGQSLTFHGAVYKAQDILRRHRCKDPMCDSHLWKIRSELDVSKGRIKQLEKQLEQHGIKPVKKSNEPSSPIVDPCPPQSSPKSTCCGVRNKVNNVDTADKFISAADLLRNRPIQRSHFSPKDFTSRMNTVSPTFRTEIQEMETVL</sequence>
<feature type="transmembrane region" description="Helical" evidence="19">
    <location>
        <begin position="696"/>
        <end position="717"/>
    </location>
</feature>
<dbReference type="InterPro" id="IPR001320">
    <property type="entry name" value="Iontro_rcpt_C"/>
</dbReference>
<evidence type="ECO:0000256" key="6">
    <source>
        <dbReference type="ARBA" id="ARBA00022989"/>
    </source>
</evidence>
<dbReference type="Pfam" id="PF01094">
    <property type="entry name" value="ANF_receptor"/>
    <property type="match status" value="1"/>
</dbReference>
<dbReference type="Gene3D" id="3.40.50.2300">
    <property type="match status" value="2"/>
</dbReference>
<evidence type="ECO:0000259" key="21">
    <source>
        <dbReference type="SMART" id="SM00079"/>
    </source>
</evidence>
<dbReference type="GO" id="GO:0015276">
    <property type="term" value="F:ligand-gated monoatomic ion channel activity"/>
    <property type="evidence" value="ECO:0007669"/>
    <property type="project" value="InterPro"/>
</dbReference>
<dbReference type="SMART" id="SM00918">
    <property type="entry name" value="Lig_chan-Glu_bd"/>
    <property type="match status" value="1"/>
</dbReference>
<keyword evidence="12" id="KW-0628">Postsynaptic cell membrane</keyword>
<evidence type="ECO:0000256" key="8">
    <source>
        <dbReference type="ARBA" id="ARBA00023065"/>
    </source>
</evidence>
<feature type="signal peptide" evidence="20">
    <location>
        <begin position="1"/>
        <end position="33"/>
    </location>
</feature>